<feature type="domain" description="C2H2-type" evidence="7">
    <location>
        <begin position="969"/>
        <end position="991"/>
    </location>
</feature>
<keyword evidence="1" id="KW-0479">Metal-binding</keyword>
<comment type="caution">
    <text evidence="8">The sequence shown here is derived from an EMBL/GenBank/DDBJ whole genome shotgun (WGS) entry which is preliminary data.</text>
</comment>
<dbReference type="PANTHER" id="PTHR24403">
    <property type="entry name" value="ZINC FINGER PROTEIN"/>
    <property type="match status" value="1"/>
</dbReference>
<dbReference type="GO" id="GO:0007420">
    <property type="term" value="P:brain development"/>
    <property type="evidence" value="ECO:0007669"/>
    <property type="project" value="TreeGrafter"/>
</dbReference>
<feature type="domain" description="C2H2-type" evidence="7">
    <location>
        <begin position="997"/>
        <end position="1024"/>
    </location>
</feature>
<dbReference type="InterPro" id="IPR036236">
    <property type="entry name" value="Znf_C2H2_sf"/>
</dbReference>
<dbReference type="GO" id="GO:0000978">
    <property type="term" value="F:RNA polymerase II cis-regulatory region sequence-specific DNA binding"/>
    <property type="evidence" value="ECO:0007669"/>
    <property type="project" value="TreeGrafter"/>
</dbReference>
<feature type="region of interest" description="Disordered" evidence="6">
    <location>
        <begin position="320"/>
        <end position="458"/>
    </location>
</feature>
<dbReference type="OrthoDB" id="8117402at2759"/>
<evidence type="ECO:0000256" key="2">
    <source>
        <dbReference type="ARBA" id="ARBA00022737"/>
    </source>
</evidence>
<evidence type="ECO:0000256" key="6">
    <source>
        <dbReference type="SAM" id="MobiDB-lite"/>
    </source>
</evidence>
<feature type="compositionally biased region" description="Acidic residues" evidence="6">
    <location>
        <begin position="343"/>
        <end position="353"/>
    </location>
</feature>
<feature type="compositionally biased region" description="Basic and acidic residues" evidence="6">
    <location>
        <begin position="320"/>
        <end position="342"/>
    </location>
</feature>
<evidence type="ECO:0000313" key="8">
    <source>
        <dbReference type="EMBL" id="KAG8446569.1"/>
    </source>
</evidence>
<dbReference type="GO" id="GO:0005634">
    <property type="term" value="C:nucleus"/>
    <property type="evidence" value="ECO:0007669"/>
    <property type="project" value="TreeGrafter"/>
</dbReference>
<evidence type="ECO:0000313" key="9">
    <source>
        <dbReference type="Proteomes" id="UP000812440"/>
    </source>
</evidence>
<feature type="domain" description="C2H2-type" evidence="7">
    <location>
        <begin position="641"/>
        <end position="668"/>
    </location>
</feature>
<dbReference type="GO" id="GO:0008270">
    <property type="term" value="F:zinc ion binding"/>
    <property type="evidence" value="ECO:0007669"/>
    <property type="project" value="UniProtKB-KW"/>
</dbReference>
<accession>A0A8T2JMY3</accession>
<dbReference type="InterPro" id="IPR050688">
    <property type="entry name" value="Zinc_finger/UBP_domain"/>
</dbReference>
<reference evidence="8" key="1">
    <citation type="thesis" date="2020" institute="ProQuest LLC" country="789 East Eisenhower Parkway, Ann Arbor, MI, USA">
        <title>Comparative Genomics and Chromosome Evolution.</title>
        <authorList>
            <person name="Mudd A.B."/>
        </authorList>
    </citation>
    <scope>NUCLEOTIDE SEQUENCE</scope>
    <source>
        <strain evidence="8">Female2</strain>
        <tissue evidence="8">Blood</tissue>
    </source>
</reference>
<feature type="domain" description="C2H2-type" evidence="7">
    <location>
        <begin position="669"/>
        <end position="697"/>
    </location>
</feature>
<dbReference type="PROSITE" id="PS50157">
    <property type="entry name" value="ZINC_FINGER_C2H2_2"/>
    <property type="match status" value="11"/>
</dbReference>
<protein>
    <recommendedName>
        <fullName evidence="7">C2H2-type domain-containing protein</fullName>
    </recommendedName>
</protein>
<dbReference type="GO" id="GO:0045944">
    <property type="term" value="P:positive regulation of transcription by RNA polymerase II"/>
    <property type="evidence" value="ECO:0007669"/>
    <property type="project" value="TreeGrafter"/>
</dbReference>
<feature type="domain" description="C2H2-type" evidence="7">
    <location>
        <begin position="610"/>
        <end position="632"/>
    </location>
</feature>
<dbReference type="EMBL" id="JAACNH010000003">
    <property type="protein sequence ID" value="KAG8446569.1"/>
    <property type="molecule type" value="Genomic_DNA"/>
</dbReference>
<name>A0A8T2JMY3_9PIPI</name>
<gene>
    <name evidence="8" type="ORF">GDO86_014138</name>
</gene>
<dbReference type="FunFam" id="3.30.160.60:FF:000444">
    <property type="entry name" value="Zinc finger protein 335"/>
    <property type="match status" value="1"/>
</dbReference>
<evidence type="ECO:0000256" key="5">
    <source>
        <dbReference type="PROSITE-ProRule" id="PRU00042"/>
    </source>
</evidence>
<keyword evidence="9" id="KW-1185">Reference proteome</keyword>
<dbReference type="PANTHER" id="PTHR24403:SF36">
    <property type="entry name" value="ZINC FINGER PROTEIN 335"/>
    <property type="match status" value="1"/>
</dbReference>
<dbReference type="Pfam" id="PF00096">
    <property type="entry name" value="zf-C2H2"/>
    <property type="match status" value="1"/>
</dbReference>
<dbReference type="SMART" id="SM00355">
    <property type="entry name" value="ZnF_C2H2"/>
    <property type="match status" value="13"/>
</dbReference>
<feature type="compositionally biased region" description="Polar residues" evidence="6">
    <location>
        <begin position="410"/>
        <end position="431"/>
    </location>
</feature>
<feature type="compositionally biased region" description="Basic residues" evidence="6">
    <location>
        <begin position="390"/>
        <end position="401"/>
    </location>
</feature>
<feature type="domain" description="C2H2-type" evidence="7">
    <location>
        <begin position="1025"/>
        <end position="1052"/>
    </location>
</feature>
<dbReference type="AlphaFoldDB" id="A0A8T2JMY3"/>
<feature type="region of interest" description="Disordered" evidence="6">
    <location>
        <begin position="1"/>
        <end position="21"/>
    </location>
</feature>
<proteinExistence type="predicted"/>
<evidence type="ECO:0000259" key="7">
    <source>
        <dbReference type="PROSITE" id="PS50157"/>
    </source>
</evidence>
<feature type="domain" description="C2H2-type" evidence="7">
    <location>
        <begin position="485"/>
        <end position="512"/>
    </location>
</feature>
<sequence length="1245" mass="140247">MSDELNVQEHERSPVSMEQCPSLPGNMDTSLVYMYHPNTGIQNVIMEQNSDSQGLGIGENDNETQRTHIPPGHEISVEMSTQGRCGNDGPSIGGDPGTSQTFSITDTVSSDPADQDCSPIQTLDGVHIPNPTVERSLENSDSQDSSKHTVDIQDTDVNIHHNYTEPVSSTPIASCPSIPCSVAEVCNVYQSLFSQASGSILVQAETPGTDDAIDGIIQPINTQLIQGCIVANSEGKNSKITQYLILQDPENASPMTGTPVPVVEALQSSDSSCAPESMNMDDMETLEDMVEVVIVQQYKCKMCKYKSTSKSILLRHVKERHIQSASREEKKALEEKVARPREEAEEEEDDDIVDAGAIDNQNDDSDYSPGEDTPSGRNVESPPRIITKERPRRKPGRPRKIARIDGPKLNCTTDPICTNDSQTDQGITNSDLENKDPSSLQHPEEQNPPKRMRGRPPKYMRGKRYRRFRGSRFYRPPSKRLLRPFICRVCGSSFLTHEDFTFHVNSHVGNDPQAFKCQQCNYQCRRWSSLKEHMYNHEGNKPYKCEECSYTSVYKKDVLRHSAVHKEDRKKKADKASKPTIYPCPVCSRIYNMQKRLTQHMKIHSTEKPHMCDKCGKAFKKRYTFKMHLLTHLQCVGKSRYKCEFCEFICGDRKQLLNHQFTHMNDKPFKCNQCKYHTYRQDFLLSHMATKHAGGKPFACDYCHFTTKHKKNLRLHVQGRHALLFNEWSQRHPEEAPSRRRPFFSVQQIEDLKQQHQQSETQVQSIQQAEINPGDLAYQILEPSLQQQAEDQSQSTLGAATIIYEQGVEAEEYATQTALDLLLNMSTQREGTGGPLQVAVVKSGTGGKIQSSEIRAGETQMAQVLTLHMDGNEVTSVQEAGYEEAGIQGVGFEGTTVQQITIEEDFSAAEYSLINAENIQTSLCSETGSAQTLLEDSIQEKSMLQMEHKPQQVDLATGITTATPTVKKYCCKLCGSAFWGRSEMEIHKKAHVATGGFKCPDCTFIATSWPEVRNHMSVHSDRRPHRCDQCSFACRNKRDLSRHAMIHTNHRPHSCHLCGQRFTRKAHLKFHIKRLHQGKNEQQQNEEVTPVPPREEEHIFLTQEEDVANQDTAYIQEITTADGQTLQQLVTTDNQVQYIISQEDIPHLMPQEYVVLPEGHHIQVQDGQITHIQYESGTPFLQDPQIHFVPMSPTQQLITQEQLQAAAHSAVTAVADAAMAQTVFSAESEQPLPQEIEYGIITLAE</sequence>
<feature type="domain" description="C2H2-type" evidence="7">
    <location>
        <begin position="582"/>
        <end position="609"/>
    </location>
</feature>
<keyword evidence="4" id="KW-0862">Zinc</keyword>
<dbReference type="Gene3D" id="3.30.160.60">
    <property type="entry name" value="Classic Zinc Finger"/>
    <property type="match status" value="9"/>
</dbReference>
<evidence type="ECO:0000256" key="3">
    <source>
        <dbReference type="ARBA" id="ARBA00022771"/>
    </source>
</evidence>
<feature type="region of interest" description="Disordered" evidence="6">
    <location>
        <begin position="80"/>
        <end position="157"/>
    </location>
</feature>
<dbReference type="Proteomes" id="UP000812440">
    <property type="component" value="Chromosome 8_10"/>
</dbReference>
<feature type="domain" description="C2H2-type" evidence="7">
    <location>
        <begin position="515"/>
        <end position="542"/>
    </location>
</feature>
<dbReference type="InterPro" id="IPR013087">
    <property type="entry name" value="Znf_C2H2_type"/>
</dbReference>
<dbReference type="FunFam" id="3.30.160.60:FF:004444">
    <property type="match status" value="1"/>
</dbReference>
<feature type="domain" description="C2H2-type" evidence="7">
    <location>
        <begin position="543"/>
        <end position="570"/>
    </location>
</feature>
<feature type="compositionally biased region" description="Basic and acidic residues" evidence="6">
    <location>
        <begin position="144"/>
        <end position="157"/>
    </location>
</feature>
<dbReference type="PROSITE" id="PS00028">
    <property type="entry name" value="ZINC_FINGER_C2H2_1"/>
    <property type="match status" value="8"/>
</dbReference>
<evidence type="ECO:0000256" key="4">
    <source>
        <dbReference type="ARBA" id="ARBA00022833"/>
    </source>
</evidence>
<organism evidence="8 9">
    <name type="scientific">Hymenochirus boettgeri</name>
    <name type="common">Congo dwarf clawed frog</name>
    <dbReference type="NCBI Taxonomy" id="247094"/>
    <lineage>
        <taxon>Eukaryota</taxon>
        <taxon>Metazoa</taxon>
        <taxon>Chordata</taxon>
        <taxon>Craniata</taxon>
        <taxon>Vertebrata</taxon>
        <taxon>Euteleostomi</taxon>
        <taxon>Amphibia</taxon>
        <taxon>Batrachia</taxon>
        <taxon>Anura</taxon>
        <taxon>Pipoidea</taxon>
        <taxon>Pipidae</taxon>
        <taxon>Pipinae</taxon>
        <taxon>Hymenochirus</taxon>
    </lineage>
</organism>
<dbReference type="GO" id="GO:0050769">
    <property type="term" value="P:positive regulation of neurogenesis"/>
    <property type="evidence" value="ECO:0007669"/>
    <property type="project" value="TreeGrafter"/>
</dbReference>
<keyword evidence="3 5" id="KW-0863">Zinc-finger</keyword>
<evidence type="ECO:0000256" key="1">
    <source>
        <dbReference type="ARBA" id="ARBA00022723"/>
    </source>
</evidence>
<dbReference type="SUPFAM" id="SSF57667">
    <property type="entry name" value="beta-beta-alpha zinc fingers"/>
    <property type="match status" value="7"/>
</dbReference>
<feature type="domain" description="C2H2-type" evidence="7">
    <location>
        <begin position="1053"/>
        <end position="1081"/>
    </location>
</feature>
<keyword evidence="2" id="KW-0677">Repeat</keyword>
<feature type="compositionally biased region" description="Basic and acidic residues" evidence="6">
    <location>
        <begin position="432"/>
        <end position="448"/>
    </location>
</feature>
<feature type="compositionally biased region" description="Polar residues" evidence="6">
    <location>
        <begin position="97"/>
        <end position="112"/>
    </location>
</feature>